<dbReference type="GO" id="GO:0006397">
    <property type="term" value="P:mRNA processing"/>
    <property type="evidence" value="ECO:0007669"/>
    <property type="project" value="UniProtKB-KW"/>
</dbReference>
<evidence type="ECO:0000256" key="6">
    <source>
        <dbReference type="ARBA" id="ARBA00022728"/>
    </source>
</evidence>
<organism evidence="10 11">
    <name type="scientific">Oncorhynchus tshawytscha</name>
    <name type="common">Chinook salmon</name>
    <name type="synonym">Salmo tshawytscha</name>
    <dbReference type="NCBI Taxonomy" id="74940"/>
    <lineage>
        <taxon>Eukaryota</taxon>
        <taxon>Metazoa</taxon>
        <taxon>Chordata</taxon>
        <taxon>Craniata</taxon>
        <taxon>Vertebrata</taxon>
        <taxon>Euteleostomi</taxon>
        <taxon>Actinopterygii</taxon>
        <taxon>Neopterygii</taxon>
        <taxon>Teleostei</taxon>
        <taxon>Protacanthopterygii</taxon>
        <taxon>Salmoniformes</taxon>
        <taxon>Salmonidae</taxon>
        <taxon>Salmoninae</taxon>
        <taxon>Oncorhynchus</taxon>
    </lineage>
</organism>
<protein>
    <recommendedName>
        <fullName evidence="3">Cysteine-rich PDZ-binding protein</fullName>
    </recommendedName>
    <alternativeName>
        <fullName evidence="8">Cysteine-rich interactor of PDZ three</fullName>
    </alternativeName>
</protein>
<reference evidence="10" key="3">
    <citation type="submission" date="2025-09" db="UniProtKB">
        <authorList>
            <consortium name="Ensembl"/>
        </authorList>
    </citation>
    <scope>IDENTIFICATION</scope>
</reference>
<dbReference type="GO" id="GO:0008017">
    <property type="term" value="F:microtubule binding"/>
    <property type="evidence" value="ECO:0007669"/>
    <property type="project" value="TreeGrafter"/>
</dbReference>
<feature type="compositionally biased region" description="Polar residues" evidence="9">
    <location>
        <begin position="38"/>
        <end position="49"/>
    </location>
</feature>
<gene>
    <name evidence="10" type="primary">LOC112224294</name>
</gene>
<keyword evidence="6" id="KW-0747">Spliceosome</keyword>
<dbReference type="Ensembl" id="ENSOTST00005196260.1">
    <property type="protein sequence ID" value="ENSOTSP00005124649.1"/>
    <property type="gene ID" value="ENSOTSG00005080012.1"/>
</dbReference>
<evidence type="ECO:0000256" key="9">
    <source>
        <dbReference type="SAM" id="MobiDB-lite"/>
    </source>
</evidence>
<reference evidence="10" key="2">
    <citation type="submission" date="2025-08" db="UniProtKB">
        <authorList>
            <consortium name="Ensembl"/>
        </authorList>
    </citation>
    <scope>IDENTIFICATION</scope>
</reference>
<dbReference type="GeneTree" id="ENSGT00960000192807"/>
<dbReference type="GO" id="GO:0030425">
    <property type="term" value="C:dendrite"/>
    <property type="evidence" value="ECO:0007669"/>
    <property type="project" value="TreeGrafter"/>
</dbReference>
<evidence type="ECO:0000256" key="5">
    <source>
        <dbReference type="ARBA" id="ARBA00022664"/>
    </source>
</evidence>
<reference evidence="11" key="1">
    <citation type="journal article" date="2018" name="PLoS ONE">
        <title>Chinook salmon (Oncorhynchus tshawytscha) genome and transcriptome.</title>
        <authorList>
            <person name="Christensen K.A."/>
            <person name="Leong J.S."/>
            <person name="Sakhrani D."/>
            <person name="Biagi C.A."/>
            <person name="Minkley D.R."/>
            <person name="Withler R.E."/>
            <person name="Rondeau E.B."/>
            <person name="Koop B.F."/>
            <person name="Devlin R.H."/>
        </authorList>
    </citation>
    <scope>NUCLEOTIDE SEQUENCE [LARGE SCALE GENOMIC DNA]</scope>
</reference>
<dbReference type="GO" id="GO:0005681">
    <property type="term" value="C:spliceosomal complex"/>
    <property type="evidence" value="ECO:0007669"/>
    <property type="project" value="UniProtKB-KW"/>
</dbReference>
<accession>A0AAZ3Q9I3</accession>
<dbReference type="GO" id="GO:0005737">
    <property type="term" value="C:cytoplasm"/>
    <property type="evidence" value="ECO:0007669"/>
    <property type="project" value="UniProtKB-SubCell"/>
</dbReference>
<comment type="similarity">
    <text evidence="2">Belongs to the CRIPT family.</text>
</comment>
<comment type="subcellular location">
    <subcellularLocation>
        <location evidence="1">Cytoplasm</location>
    </subcellularLocation>
</comment>
<evidence type="ECO:0000313" key="10">
    <source>
        <dbReference type="Ensembl" id="ENSOTSP00005124649.1"/>
    </source>
</evidence>
<dbReference type="GO" id="GO:0008380">
    <property type="term" value="P:RNA splicing"/>
    <property type="evidence" value="ECO:0007669"/>
    <property type="project" value="UniProtKB-KW"/>
</dbReference>
<name>A0AAZ3Q9I3_ONCTS</name>
<evidence type="ECO:0000256" key="3">
    <source>
        <dbReference type="ARBA" id="ARBA00018615"/>
    </source>
</evidence>
<feature type="region of interest" description="Disordered" evidence="9">
    <location>
        <begin position="88"/>
        <end position="133"/>
    </location>
</feature>
<evidence type="ECO:0000256" key="8">
    <source>
        <dbReference type="ARBA" id="ARBA00032518"/>
    </source>
</evidence>
<keyword evidence="7" id="KW-0508">mRNA splicing</keyword>
<evidence type="ECO:0000256" key="1">
    <source>
        <dbReference type="ARBA" id="ARBA00004496"/>
    </source>
</evidence>
<keyword evidence="4" id="KW-0963">Cytoplasm</keyword>
<keyword evidence="11" id="KW-1185">Reference proteome</keyword>
<evidence type="ECO:0000256" key="2">
    <source>
        <dbReference type="ARBA" id="ARBA00009021"/>
    </source>
</evidence>
<dbReference type="GO" id="GO:0031122">
    <property type="term" value="P:cytoplasmic microtubule organization"/>
    <property type="evidence" value="ECO:0007669"/>
    <property type="project" value="TreeGrafter"/>
</dbReference>
<dbReference type="Proteomes" id="UP000694402">
    <property type="component" value="Unassembled WGS sequence"/>
</dbReference>
<dbReference type="GO" id="GO:0030165">
    <property type="term" value="F:PDZ domain binding"/>
    <property type="evidence" value="ECO:0007669"/>
    <property type="project" value="TreeGrafter"/>
</dbReference>
<dbReference type="Pfam" id="PF10235">
    <property type="entry name" value="Cript"/>
    <property type="match status" value="1"/>
</dbReference>
<evidence type="ECO:0000313" key="11">
    <source>
        <dbReference type="Proteomes" id="UP000694402"/>
    </source>
</evidence>
<dbReference type="PANTHER" id="PTHR11805">
    <property type="entry name" value="CYSTEINE-RICH PDZ-BINDING PROTEIN"/>
    <property type="match status" value="1"/>
</dbReference>
<feature type="compositionally biased region" description="Polar residues" evidence="9">
    <location>
        <begin position="93"/>
        <end position="113"/>
    </location>
</feature>
<proteinExistence type="inferred from homology"/>
<feature type="region of interest" description="Disordered" evidence="9">
    <location>
        <begin position="17"/>
        <end position="57"/>
    </location>
</feature>
<sequence>MVCDNCEKKLGRVITPDTWKDGARNTTESGGRKLNENKALTSKKASQENQESRALASAESARALFTNQDLTTARAVPTRKGSVRCVGRRFWTPRTTSRPPSDSLLTGHQYNQRNKGRSEKEKEGKGKEGGHKK</sequence>
<feature type="compositionally biased region" description="Basic and acidic residues" evidence="9">
    <location>
        <begin position="116"/>
        <end position="133"/>
    </location>
</feature>
<evidence type="ECO:0000256" key="4">
    <source>
        <dbReference type="ARBA" id="ARBA00022490"/>
    </source>
</evidence>
<dbReference type="InterPro" id="IPR019367">
    <property type="entry name" value="PDZ-binding_CRIPT"/>
</dbReference>
<dbReference type="AlphaFoldDB" id="A0AAZ3Q9I3"/>
<evidence type="ECO:0000256" key="7">
    <source>
        <dbReference type="ARBA" id="ARBA00023187"/>
    </source>
</evidence>
<dbReference type="PANTHER" id="PTHR11805:SF1">
    <property type="entry name" value="CYSTEINE-RICH PDZ-BINDING PROTEIN"/>
    <property type="match status" value="1"/>
</dbReference>
<keyword evidence="5" id="KW-0507">mRNA processing</keyword>